<evidence type="ECO:0000313" key="1">
    <source>
        <dbReference type="EMBL" id="MED6219274.1"/>
    </source>
</evidence>
<dbReference type="EMBL" id="JASCZI010272019">
    <property type="protein sequence ID" value="MED6219274.1"/>
    <property type="molecule type" value="Genomic_DNA"/>
</dbReference>
<evidence type="ECO:0000313" key="2">
    <source>
        <dbReference type="Proteomes" id="UP001341840"/>
    </source>
</evidence>
<sequence length="151" mass="16928">MALDHKEGGTNDLKDYKPISLVTCLYKVIAKIMVSRIRGLMPLLFANDIILFSLCDKESVRNYKRLLKGFEVLSGLKINFRKSVVIRINCETSESKENQHLENLSSKKWRKGLVGGKADMDLEFALEEVPLGLGGEQIERVASHIGQGGHK</sequence>
<accession>A0ABU6Z9Q4</accession>
<dbReference type="Proteomes" id="UP001341840">
    <property type="component" value="Unassembled WGS sequence"/>
</dbReference>
<keyword evidence="2" id="KW-1185">Reference proteome</keyword>
<name>A0ABU6Z9Q4_9FABA</name>
<comment type="caution">
    <text evidence="1">The sequence shown here is derived from an EMBL/GenBank/DDBJ whole genome shotgun (WGS) entry which is preliminary data.</text>
</comment>
<evidence type="ECO:0008006" key="3">
    <source>
        <dbReference type="Google" id="ProtNLM"/>
    </source>
</evidence>
<reference evidence="1 2" key="1">
    <citation type="journal article" date="2023" name="Plants (Basel)">
        <title>Bridging the Gap: Combining Genomics and Transcriptomics Approaches to Understand Stylosanthes scabra, an Orphan Legume from the Brazilian Caatinga.</title>
        <authorList>
            <person name="Ferreira-Neto J.R.C."/>
            <person name="da Silva M.D."/>
            <person name="Binneck E."/>
            <person name="de Melo N.F."/>
            <person name="da Silva R.H."/>
            <person name="de Melo A.L.T.M."/>
            <person name="Pandolfi V."/>
            <person name="Bustamante F.O."/>
            <person name="Brasileiro-Vidal A.C."/>
            <person name="Benko-Iseppon A.M."/>
        </authorList>
    </citation>
    <scope>NUCLEOTIDE SEQUENCE [LARGE SCALE GENOMIC DNA]</scope>
    <source>
        <tissue evidence="1">Leaves</tissue>
    </source>
</reference>
<proteinExistence type="predicted"/>
<gene>
    <name evidence="1" type="ORF">PIB30_034289</name>
</gene>
<protein>
    <recommendedName>
        <fullName evidence="3">Reverse transcriptase domain-containing protein</fullName>
    </recommendedName>
</protein>
<organism evidence="1 2">
    <name type="scientific">Stylosanthes scabra</name>
    <dbReference type="NCBI Taxonomy" id="79078"/>
    <lineage>
        <taxon>Eukaryota</taxon>
        <taxon>Viridiplantae</taxon>
        <taxon>Streptophyta</taxon>
        <taxon>Embryophyta</taxon>
        <taxon>Tracheophyta</taxon>
        <taxon>Spermatophyta</taxon>
        <taxon>Magnoliopsida</taxon>
        <taxon>eudicotyledons</taxon>
        <taxon>Gunneridae</taxon>
        <taxon>Pentapetalae</taxon>
        <taxon>rosids</taxon>
        <taxon>fabids</taxon>
        <taxon>Fabales</taxon>
        <taxon>Fabaceae</taxon>
        <taxon>Papilionoideae</taxon>
        <taxon>50 kb inversion clade</taxon>
        <taxon>dalbergioids sensu lato</taxon>
        <taxon>Dalbergieae</taxon>
        <taxon>Pterocarpus clade</taxon>
        <taxon>Stylosanthes</taxon>
    </lineage>
</organism>